<organism evidence="9">
    <name type="scientific">Guillardia theta (strain CCMP2712)</name>
    <name type="common">Cryptophyte</name>
    <dbReference type="NCBI Taxonomy" id="905079"/>
    <lineage>
        <taxon>Eukaryota</taxon>
        <taxon>Cryptophyceae</taxon>
        <taxon>Pyrenomonadales</taxon>
        <taxon>Geminigeraceae</taxon>
        <taxon>Guillardia</taxon>
    </lineage>
</organism>
<dbReference type="GO" id="GO:0004571">
    <property type="term" value="F:mannosyl-oligosaccharide 1,2-alpha-mannosidase activity"/>
    <property type="evidence" value="ECO:0007669"/>
    <property type="project" value="InterPro"/>
</dbReference>
<feature type="active site" description="Proton donor" evidence="5">
    <location>
        <position position="76"/>
    </location>
</feature>
<reference evidence="11" key="2">
    <citation type="submission" date="2012-11" db="EMBL/GenBank/DDBJ databases">
        <authorList>
            <person name="Kuo A."/>
            <person name="Curtis B.A."/>
            <person name="Tanifuji G."/>
            <person name="Burki F."/>
            <person name="Gruber A."/>
            <person name="Irimia M."/>
            <person name="Maruyama S."/>
            <person name="Arias M.C."/>
            <person name="Ball S.G."/>
            <person name="Gile G.H."/>
            <person name="Hirakawa Y."/>
            <person name="Hopkins J.F."/>
            <person name="Rensing S.A."/>
            <person name="Schmutz J."/>
            <person name="Symeonidi A."/>
            <person name="Elias M."/>
            <person name="Eveleigh R.J."/>
            <person name="Herman E.K."/>
            <person name="Klute M.J."/>
            <person name="Nakayama T."/>
            <person name="Obornik M."/>
            <person name="Reyes-Prieto A."/>
            <person name="Armbrust E.V."/>
            <person name="Aves S.J."/>
            <person name="Beiko R.G."/>
            <person name="Coutinho P."/>
            <person name="Dacks J.B."/>
            <person name="Durnford D.G."/>
            <person name="Fast N.M."/>
            <person name="Green B.R."/>
            <person name="Grisdale C."/>
            <person name="Hempe F."/>
            <person name="Henrissat B."/>
            <person name="Hoppner M.P."/>
            <person name="Ishida K.-I."/>
            <person name="Kim E."/>
            <person name="Koreny L."/>
            <person name="Kroth P.G."/>
            <person name="Liu Y."/>
            <person name="Malik S.-B."/>
            <person name="Maier U.G."/>
            <person name="McRose D."/>
            <person name="Mock T."/>
            <person name="Neilson J.A."/>
            <person name="Onodera N.T."/>
            <person name="Poole A.M."/>
            <person name="Pritham E.J."/>
            <person name="Richards T.A."/>
            <person name="Rocap G."/>
            <person name="Roy S.W."/>
            <person name="Sarai C."/>
            <person name="Schaack S."/>
            <person name="Shirato S."/>
            <person name="Slamovits C.H."/>
            <person name="Spencer D.F."/>
            <person name="Suzuki S."/>
            <person name="Worden A.Z."/>
            <person name="Zauner S."/>
            <person name="Barry K."/>
            <person name="Bell C."/>
            <person name="Bharti A.K."/>
            <person name="Crow J.A."/>
            <person name="Grimwood J."/>
            <person name="Kramer R."/>
            <person name="Lindquist E."/>
            <person name="Lucas S."/>
            <person name="Salamov A."/>
            <person name="McFadden G.I."/>
            <person name="Lane C.E."/>
            <person name="Keeling P.J."/>
            <person name="Gray M.W."/>
            <person name="Grigoriev I.V."/>
            <person name="Archibald J.M."/>
        </authorList>
    </citation>
    <scope>NUCLEOTIDE SEQUENCE</scope>
    <source>
        <strain evidence="11">CCMP2712</strain>
    </source>
</reference>
<dbReference type="InterPro" id="IPR012341">
    <property type="entry name" value="6hp_glycosidase-like_sf"/>
</dbReference>
<evidence type="ECO:0000256" key="2">
    <source>
        <dbReference type="ARBA" id="ARBA00007658"/>
    </source>
</evidence>
<keyword evidence="6" id="KW-0106">Calcium</keyword>
<keyword evidence="7" id="KW-0326">Glycosidase</keyword>
<dbReference type="InterPro" id="IPR001382">
    <property type="entry name" value="Glyco_hydro_47"/>
</dbReference>
<evidence type="ECO:0000256" key="8">
    <source>
        <dbReference type="SAM" id="MobiDB-lite"/>
    </source>
</evidence>
<name>L1J9U7_GUITC</name>
<dbReference type="InterPro" id="IPR044674">
    <property type="entry name" value="EDEM1/2/3"/>
</dbReference>
<comment type="subcellular location">
    <subcellularLocation>
        <location evidence="1">Endoplasmic reticulum</location>
    </subcellularLocation>
</comment>
<evidence type="ECO:0000313" key="10">
    <source>
        <dbReference type="EnsemblProtists" id="EKX45303"/>
    </source>
</evidence>
<dbReference type="eggNOG" id="KOG2429">
    <property type="taxonomic scope" value="Eukaryota"/>
</dbReference>
<dbReference type="GO" id="GO:0005975">
    <property type="term" value="P:carbohydrate metabolic process"/>
    <property type="evidence" value="ECO:0007669"/>
    <property type="project" value="InterPro"/>
</dbReference>
<gene>
    <name evidence="9" type="ORF">GUITHDRAFT_157889</name>
</gene>
<evidence type="ECO:0000256" key="7">
    <source>
        <dbReference type="RuleBase" id="RU361193"/>
    </source>
</evidence>
<proteinExistence type="inferred from homology"/>
<dbReference type="Pfam" id="PF01532">
    <property type="entry name" value="Glyco_hydro_47"/>
    <property type="match status" value="1"/>
</dbReference>
<evidence type="ECO:0000313" key="11">
    <source>
        <dbReference type="Proteomes" id="UP000011087"/>
    </source>
</evidence>
<feature type="binding site" evidence="6">
    <location>
        <position position="412"/>
    </location>
    <ligand>
        <name>Ca(2+)</name>
        <dbReference type="ChEBI" id="CHEBI:29108"/>
    </ligand>
</feature>
<dbReference type="Proteomes" id="UP000011087">
    <property type="component" value="Unassembled WGS sequence"/>
</dbReference>
<dbReference type="GO" id="GO:1904380">
    <property type="term" value="P:endoplasmic reticulum mannose trimming"/>
    <property type="evidence" value="ECO:0007669"/>
    <property type="project" value="InterPro"/>
</dbReference>
<dbReference type="GO" id="GO:0016020">
    <property type="term" value="C:membrane"/>
    <property type="evidence" value="ECO:0007669"/>
    <property type="project" value="InterPro"/>
</dbReference>
<evidence type="ECO:0000256" key="6">
    <source>
        <dbReference type="PIRSR" id="PIRSR601382-2"/>
    </source>
</evidence>
<comment type="similarity">
    <text evidence="2 7">Belongs to the glycosyl hydrolase 47 family.</text>
</comment>
<evidence type="ECO:0000256" key="5">
    <source>
        <dbReference type="PIRSR" id="PIRSR601382-1"/>
    </source>
</evidence>
<reference evidence="9 11" key="1">
    <citation type="journal article" date="2012" name="Nature">
        <title>Algal genomes reveal evolutionary mosaicism and the fate of nucleomorphs.</title>
        <authorList>
            <consortium name="DOE Joint Genome Institute"/>
            <person name="Curtis B.A."/>
            <person name="Tanifuji G."/>
            <person name="Burki F."/>
            <person name="Gruber A."/>
            <person name="Irimia M."/>
            <person name="Maruyama S."/>
            <person name="Arias M.C."/>
            <person name="Ball S.G."/>
            <person name="Gile G.H."/>
            <person name="Hirakawa Y."/>
            <person name="Hopkins J.F."/>
            <person name="Kuo A."/>
            <person name="Rensing S.A."/>
            <person name="Schmutz J."/>
            <person name="Symeonidi A."/>
            <person name="Elias M."/>
            <person name="Eveleigh R.J."/>
            <person name="Herman E.K."/>
            <person name="Klute M.J."/>
            <person name="Nakayama T."/>
            <person name="Obornik M."/>
            <person name="Reyes-Prieto A."/>
            <person name="Armbrust E.V."/>
            <person name="Aves S.J."/>
            <person name="Beiko R.G."/>
            <person name="Coutinho P."/>
            <person name="Dacks J.B."/>
            <person name="Durnford D.G."/>
            <person name="Fast N.M."/>
            <person name="Green B.R."/>
            <person name="Grisdale C.J."/>
            <person name="Hempel F."/>
            <person name="Henrissat B."/>
            <person name="Hoppner M.P."/>
            <person name="Ishida K."/>
            <person name="Kim E."/>
            <person name="Koreny L."/>
            <person name="Kroth P.G."/>
            <person name="Liu Y."/>
            <person name="Malik S.B."/>
            <person name="Maier U.G."/>
            <person name="McRose D."/>
            <person name="Mock T."/>
            <person name="Neilson J.A."/>
            <person name="Onodera N.T."/>
            <person name="Poole A.M."/>
            <person name="Pritham E.J."/>
            <person name="Richards T.A."/>
            <person name="Rocap G."/>
            <person name="Roy S.W."/>
            <person name="Sarai C."/>
            <person name="Schaack S."/>
            <person name="Shirato S."/>
            <person name="Slamovits C.H."/>
            <person name="Spencer D.F."/>
            <person name="Suzuki S."/>
            <person name="Worden A.Z."/>
            <person name="Zauner S."/>
            <person name="Barry K."/>
            <person name="Bell C."/>
            <person name="Bharti A.K."/>
            <person name="Crow J.A."/>
            <person name="Grimwood J."/>
            <person name="Kramer R."/>
            <person name="Lindquist E."/>
            <person name="Lucas S."/>
            <person name="Salamov A."/>
            <person name="McFadden G.I."/>
            <person name="Lane C.E."/>
            <person name="Keeling P.J."/>
            <person name="Gray M.W."/>
            <person name="Grigoriev I.V."/>
            <person name="Archibald J.M."/>
        </authorList>
    </citation>
    <scope>NUCLEOTIDE SEQUENCE</scope>
    <source>
        <strain evidence="9 11">CCMP2712</strain>
    </source>
</reference>
<dbReference type="GO" id="GO:0005509">
    <property type="term" value="F:calcium ion binding"/>
    <property type="evidence" value="ECO:0007669"/>
    <property type="project" value="InterPro"/>
</dbReference>
<dbReference type="PaxDb" id="55529-EKX45303"/>
<dbReference type="GO" id="GO:0044322">
    <property type="term" value="C:endoplasmic reticulum quality control compartment"/>
    <property type="evidence" value="ECO:0007669"/>
    <property type="project" value="GOC"/>
</dbReference>
<dbReference type="InterPro" id="IPR036026">
    <property type="entry name" value="Seven-hairpin_glycosidases"/>
</dbReference>
<dbReference type="AlphaFoldDB" id="L1J9U7"/>
<keyword evidence="6" id="KW-0479">Metal-binding</keyword>
<dbReference type="OMA" id="EEFWRMF"/>
<dbReference type="PRINTS" id="PR00747">
    <property type="entry name" value="GLYHDRLASE47"/>
</dbReference>
<evidence type="ECO:0000256" key="3">
    <source>
        <dbReference type="ARBA" id="ARBA00022824"/>
    </source>
</evidence>
<dbReference type="PANTHER" id="PTHR45679:SF6">
    <property type="entry name" value="ER DEGRADATION-ENHANCING ALPHA-MANNOSIDASE-LIKE PROTEIN 2"/>
    <property type="match status" value="1"/>
</dbReference>
<dbReference type="KEGG" id="gtt:GUITHDRAFT_157889"/>
<evidence type="ECO:0000313" key="9">
    <source>
        <dbReference type="EMBL" id="EKX45303.1"/>
    </source>
</evidence>
<dbReference type="Gene3D" id="1.50.10.10">
    <property type="match status" value="1"/>
</dbReference>
<feature type="active site" description="Proton donor" evidence="5">
    <location>
        <position position="308"/>
    </location>
</feature>
<accession>L1J9U7</accession>
<feature type="region of interest" description="Disordered" evidence="8">
    <location>
        <begin position="419"/>
        <end position="449"/>
    </location>
</feature>
<sequence>MFYHAYDNYIMHAFPHDELLPLSCSFIDNFGSYALTLVDSLDMLAVLGNRTEFARAVGLLKKHLSFDKDVQVSVFETNIRVLGGLLSSHLLARDPKLKLMDDYDGFLLKKALELGERLLPAFDTPTGIPYGTINLRSGVAVGETTITSSACAGTLMLEFGMLSRLSGRGEFERVAKRSLLALWSRRSSMGLIGAHLDIMTGQWTHKDSGVGTSIDSFYEYLIKSYILYGEDEFLFLFQQAYHSAKALLAKSPWYVDVNMESAQLVWPIYNSLQSFWPAIEVIAGNLKDASETHSAFYGVWRRYGYTPEGYNLADGRVQQGQRSYPLRPELIESTMYLYQATRDPHYVQVGRDILSSLEQTRVPCGHAAIEDVETHLLQDKMDSFFLSETLKYLYLLFTPRHWALNGSFVFSTEGHPLPLQQLPGDRPGGATAGEADAGEVGEKSVLAPA</sequence>
<keyword evidence="4" id="KW-0325">Glycoprotein</keyword>
<keyword evidence="7" id="KW-0378">Hydrolase</keyword>
<comment type="cofactor">
    <cofactor evidence="6">
        <name>Ca(2+)</name>
        <dbReference type="ChEBI" id="CHEBI:29108"/>
    </cofactor>
</comment>
<dbReference type="EMBL" id="JH993000">
    <property type="protein sequence ID" value="EKX45303.1"/>
    <property type="molecule type" value="Genomic_DNA"/>
</dbReference>
<dbReference type="SUPFAM" id="SSF48225">
    <property type="entry name" value="Seven-hairpin glycosidases"/>
    <property type="match status" value="1"/>
</dbReference>
<dbReference type="EC" id="3.2.1.-" evidence="7"/>
<keyword evidence="11" id="KW-1185">Reference proteome</keyword>
<reference evidence="10" key="3">
    <citation type="submission" date="2015-06" db="UniProtKB">
        <authorList>
            <consortium name="EnsemblProtists"/>
        </authorList>
    </citation>
    <scope>IDENTIFICATION</scope>
</reference>
<dbReference type="OrthoDB" id="8118055at2759"/>
<keyword evidence="3" id="KW-0256">Endoplasmic reticulum</keyword>
<evidence type="ECO:0000256" key="1">
    <source>
        <dbReference type="ARBA" id="ARBA00004240"/>
    </source>
</evidence>
<evidence type="ECO:0000256" key="4">
    <source>
        <dbReference type="ARBA" id="ARBA00023180"/>
    </source>
</evidence>
<dbReference type="HOGENOM" id="CLU_003818_5_6_1"/>
<protein>
    <recommendedName>
        <fullName evidence="7">alpha-1,2-Mannosidase</fullName>
        <ecNumber evidence="7">3.2.1.-</ecNumber>
    </recommendedName>
</protein>
<dbReference type="EnsemblProtists" id="EKX45303">
    <property type="protein sequence ID" value="EKX45303"/>
    <property type="gene ID" value="GUITHDRAFT_157889"/>
</dbReference>
<dbReference type="GeneID" id="17301848"/>
<feature type="active site" evidence="5">
    <location>
        <position position="329"/>
    </location>
</feature>
<feature type="active site" evidence="5">
    <location>
        <position position="215"/>
    </location>
</feature>
<dbReference type="PANTHER" id="PTHR45679">
    <property type="entry name" value="ER DEGRADATION-ENHANCING ALPHA-MANNOSIDASE-LIKE PROTEIN 2"/>
    <property type="match status" value="1"/>
</dbReference>
<dbReference type="STRING" id="905079.L1J9U7"/>
<dbReference type="RefSeq" id="XP_005832283.1">
    <property type="nucleotide sequence ID" value="XM_005832226.1"/>
</dbReference>